<evidence type="ECO:0000313" key="7">
    <source>
        <dbReference type="EMBL" id="MDA3968563.1"/>
    </source>
</evidence>
<dbReference type="SUPFAM" id="SSF56300">
    <property type="entry name" value="Metallo-dependent phosphatases"/>
    <property type="match status" value="1"/>
</dbReference>
<evidence type="ECO:0000313" key="8">
    <source>
        <dbReference type="Proteomes" id="UP001210261"/>
    </source>
</evidence>
<comment type="caution">
    <text evidence="7">The sequence shown here is derived from an EMBL/GenBank/DDBJ whole genome shotgun (WGS) entry which is preliminary data.</text>
</comment>
<name>A0ABT4VD00_9HELI</name>
<dbReference type="Proteomes" id="UP001210261">
    <property type="component" value="Unassembled WGS sequence"/>
</dbReference>
<gene>
    <name evidence="7" type="ORF">PF021_02615</name>
</gene>
<keyword evidence="1" id="KW-1003">Cell membrane</keyword>
<dbReference type="RefSeq" id="WP_271020847.1">
    <property type="nucleotide sequence ID" value="NZ_JAQHXR010000001.1"/>
</dbReference>
<dbReference type="Pfam" id="PF00149">
    <property type="entry name" value="Metallophos"/>
    <property type="match status" value="1"/>
</dbReference>
<keyword evidence="2" id="KW-0997">Cell inner membrane</keyword>
<dbReference type="EMBL" id="JAQHXR010000001">
    <property type="protein sequence ID" value="MDA3968563.1"/>
    <property type="molecule type" value="Genomic_DNA"/>
</dbReference>
<dbReference type="PANTHER" id="PTHR34990">
    <property type="entry name" value="UDP-2,3-DIACYLGLUCOSAMINE HYDROLASE-RELATED"/>
    <property type="match status" value="1"/>
</dbReference>
<evidence type="ECO:0000259" key="6">
    <source>
        <dbReference type="Pfam" id="PF00149"/>
    </source>
</evidence>
<proteinExistence type="predicted"/>
<dbReference type="InterPro" id="IPR029052">
    <property type="entry name" value="Metallo-depent_PP-like"/>
</dbReference>
<keyword evidence="4" id="KW-0472">Membrane</keyword>
<protein>
    <submittedName>
        <fullName evidence="7">Metallophosphoesterase family protein</fullName>
    </submittedName>
</protein>
<organism evidence="7 8">
    <name type="scientific">Helicobacter ibis</name>
    <dbReference type="NCBI Taxonomy" id="2962633"/>
    <lineage>
        <taxon>Bacteria</taxon>
        <taxon>Pseudomonadati</taxon>
        <taxon>Campylobacterota</taxon>
        <taxon>Epsilonproteobacteria</taxon>
        <taxon>Campylobacterales</taxon>
        <taxon>Helicobacteraceae</taxon>
        <taxon>Helicobacter</taxon>
    </lineage>
</organism>
<keyword evidence="3" id="KW-0479">Metal-binding</keyword>
<evidence type="ECO:0000256" key="5">
    <source>
        <dbReference type="ARBA" id="ARBA00023211"/>
    </source>
</evidence>
<feature type="domain" description="Calcineurin-like phosphoesterase" evidence="6">
    <location>
        <begin position="12"/>
        <end position="132"/>
    </location>
</feature>
<evidence type="ECO:0000256" key="4">
    <source>
        <dbReference type="ARBA" id="ARBA00023136"/>
    </source>
</evidence>
<dbReference type="PANTHER" id="PTHR34990:SF2">
    <property type="entry name" value="BLL8164 PROTEIN"/>
    <property type="match status" value="1"/>
</dbReference>
<evidence type="ECO:0000256" key="1">
    <source>
        <dbReference type="ARBA" id="ARBA00022475"/>
    </source>
</evidence>
<reference evidence="7 8" key="1">
    <citation type="submission" date="2023-01" db="EMBL/GenBank/DDBJ databases">
        <title>Description of Helicobacter ibis sp. nov. isolated from faecal droppings of black-faced ibis (Theristicus melanopis).</title>
        <authorList>
            <person name="Lopez-Cantillo M."/>
            <person name="Vidal-Veuthey B."/>
            <person name="Mella A."/>
            <person name="De La Haba R."/>
            <person name="Collado L."/>
        </authorList>
    </citation>
    <scope>NUCLEOTIDE SEQUENCE [LARGE SCALE GENOMIC DNA]</scope>
    <source>
        <strain evidence="7 8">A82</strain>
    </source>
</reference>
<evidence type="ECO:0000256" key="2">
    <source>
        <dbReference type="ARBA" id="ARBA00022519"/>
    </source>
</evidence>
<keyword evidence="5" id="KW-0464">Manganese</keyword>
<keyword evidence="8" id="KW-1185">Reference proteome</keyword>
<dbReference type="InterPro" id="IPR043461">
    <property type="entry name" value="LpxH-like"/>
</dbReference>
<dbReference type="Gene3D" id="3.60.21.10">
    <property type="match status" value="1"/>
</dbReference>
<accession>A0ABT4VD00</accession>
<dbReference type="InterPro" id="IPR004843">
    <property type="entry name" value="Calcineurin-like_PHP"/>
</dbReference>
<evidence type="ECO:0000256" key="3">
    <source>
        <dbReference type="ARBA" id="ARBA00022723"/>
    </source>
</evidence>
<sequence length="247" mass="29661">MHHNLEIKPNAIFISDAHSSDDYRDILNAFLKKLMNLNKRQIFFMGDIFDLLIYDIEECIKDNKKTLELLEELSNRHEVYYFEGNHDFLLKDIKYFKNISYFSLQTQPVAFKLGDKKAYLAHGDIFLDWKYNLYTKIIRKPLFIQFLKLFKSFIYPKLKSHLKSKIIETKKVDSIKFATNRIQKYKNSLDTQVYSYIIEGHFHLGIIENIDKINYIGLPLFYCKKNFFFVELTENYCLSFKQEGEFR</sequence>